<dbReference type="HAMAP" id="MF_00365">
    <property type="entry name" value="RecF"/>
    <property type="match status" value="1"/>
</dbReference>
<dbReference type="InterPro" id="IPR001238">
    <property type="entry name" value="DNA-binding_RecF"/>
</dbReference>
<dbReference type="Gene3D" id="1.20.1050.90">
    <property type="entry name" value="RecF/RecN/SMC, N-terminal domain"/>
    <property type="match status" value="1"/>
</dbReference>
<dbReference type="PROSITE" id="PS00618">
    <property type="entry name" value="RECF_2"/>
    <property type="match status" value="1"/>
</dbReference>
<organism evidence="16 17">
    <name type="scientific">Jiangella aurantiaca</name>
    <dbReference type="NCBI Taxonomy" id="2530373"/>
    <lineage>
        <taxon>Bacteria</taxon>
        <taxon>Bacillati</taxon>
        <taxon>Actinomycetota</taxon>
        <taxon>Actinomycetes</taxon>
        <taxon>Jiangellales</taxon>
        <taxon>Jiangellaceae</taxon>
        <taxon>Jiangella</taxon>
    </lineage>
</organism>
<dbReference type="PROSITE" id="PS00617">
    <property type="entry name" value="RECF_1"/>
    <property type="match status" value="1"/>
</dbReference>
<dbReference type="InterPro" id="IPR018078">
    <property type="entry name" value="DNA-binding_RecF_CS"/>
</dbReference>
<keyword evidence="9 13" id="KW-0238">DNA-binding</keyword>
<dbReference type="Gene3D" id="3.40.50.300">
    <property type="entry name" value="P-loop containing nucleotide triphosphate hydrolases"/>
    <property type="match status" value="1"/>
</dbReference>
<dbReference type="NCBIfam" id="TIGR00611">
    <property type="entry name" value="recf"/>
    <property type="match status" value="1"/>
</dbReference>
<evidence type="ECO:0000256" key="6">
    <source>
        <dbReference type="ARBA" id="ARBA00022741"/>
    </source>
</evidence>
<dbReference type="AlphaFoldDB" id="A0A4R5AHV5"/>
<dbReference type="Proteomes" id="UP000295217">
    <property type="component" value="Unassembled WGS sequence"/>
</dbReference>
<dbReference type="InterPro" id="IPR042174">
    <property type="entry name" value="RecF_2"/>
</dbReference>
<dbReference type="GO" id="GO:0005737">
    <property type="term" value="C:cytoplasm"/>
    <property type="evidence" value="ECO:0007669"/>
    <property type="project" value="UniProtKB-SubCell"/>
</dbReference>
<evidence type="ECO:0000313" key="16">
    <source>
        <dbReference type="EMBL" id="TDD72288.1"/>
    </source>
</evidence>
<evidence type="ECO:0000256" key="7">
    <source>
        <dbReference type="ARBA" id="ARBA00022763"/>
    </source>
</evidence>
<evidence type="ECO:0000256" key="2">
    <source>
        <dbReference type="ARBA" id="ARBA00008016"/>
    </source>
</evidence>
<evidence type="ECO:0000256" key="5">
    <source>
        <dbReference type="ARBA" id="ARBA00022705"/>
    </source>
</evidence>
<dbReference type="EMBL" id="SMLB01000003">
    <property type="protein sequence ID" value="TDD72288.1"/>
    <property type="molecule type" value="Genomic_DNA"/>
</dbReference>
<evidence type="ECO:0000256" key="8">
    <source>
        <dbReference type="ARBA" id="ARBA00022840"/>
    </source>
</evidence>
<dbReference type="PANTHER" id="PTHR32182">
    <property type="entry name" value="DNA REPLICATION AND REPAIR PROTEIN RECF"/>
    <property type="match status" value="1"/>
</dbReference>
<dbReference type="PANTHER" id="PTHR32182:SF0">
    <property type="entry name" value="DNA REPLICATION AND REPAIR PROTEIN RECF"/>
    <property type="match status" value="1"/>
</dbReference>
<evidence type="ECO:0000256" key="11">
    <source>
        <dbReference type="ARBA" id="ARBA00023236"/>
    </source>
</evidence>
<dbReference type="GO" id="GO:0009432">
    <property type="term" value="P:SOS response"/>
    <property type="evidence" value="ECO:0007669"/>
    <property type="project" value="UniProtKB-UniRule"/>
</dbReference>
<evidence type="ECO:0000256" key="3">
    <source>
        <dbReference type="ARBA" id="ARBA00020170"/>
    </source>
</evidence>
<keyword evidence="6 13" id="KW-0547">Nucleotide-binding</keyword>
<dbReference type="RefSeq" id="WP_132101551.1">
    <property type="nucleotide sequence ID" value="NZ_SMLB01000003.1"/>
</dbReference>
<keyword evidence="4 13" id="KW-0963">Cytoplasm</keyword>
<feature type="domain" description="RecF/RecN/SMC N-terminal" evidence="15">
    <location>
        <begin position="3"/>
        <end position="365"/>
    </location>
</feature>
<comment type="function">
    <text evidence="12 13 14">The RecF protein is involved in DNA metabolism; it is required for DNA replication and normal SOS inducibility. RecF binds preferentially to single-stranded, linear DNA. It also seems to bind ATP.</text>
</comment>
<evidence type="ECO:0000256" key="4">
    <source>
        <dbReference type="ARBA" id="ARBA00022490"/>
    </source>
</evidence>
<keyword evidence="11 13" id="KW-0742">SOS response</keyword>
<evidence type="ECO:0000256" key="1">
    <source>
        <dbReference type="ARBA" id="ARBA00004496"/>
    </source>
</evidence>
<dbReference type="SUPFAM" id="SSF52540">
    <property type="entry name" value="P-loop containing nucleoside triphosphate hydrolases"/>
    <property type="match status" value="1"/>
</dbReference>
<comment type="subcellular location">
    <subcellularLocation>
        <location evidence="1 13 14">Cytoplasm</location>
    </subcellularLocation>
</comment>
<keyword evidence="8 13" id="KW-0067">ATP-binding</keyword>
<dbReference type="GO" id="GO:0006260">
    <property type="term" value="P:DNA replication"/>
    <property type="evidence" value="ECO:0007669"/>
    <property type="project" value="UniProtKB-UniRule"/>
</dbReference>
<evidence type="ECO:0000256" key="14">
    <source>
        <dbReference type="RuleBase" id="RU000578"/>
    </source>
</evidence>
<keyword evidence="7 13" id="KW-0227">DNA damage</keyword>
<proteinExistence type="inferred from homology"/>
<sequence>MHVAHLSLADFRSYATVELPLEPGVTAFVGPNGQGKTNLVEALNYLATLGSHRVAQDAPLVRLGAERAVVRGSVVETMGGEPRSTLLEIEITPGKANRARLNRSPVSRPRELLGVLTTVLFAPEDLALVKGDPSERRRFLDELLVARAPRFAGVRSDYERVLKQRNALLKSAGTAMRASRGGGSSRGPDLSTLDVWDTHLAQAGAELLAARLDLVEALRPLVAKAYDAVAGGSGTSGDREARLTYKSSLGREAELVPSRETLAAALLETLAGVRRDELDRGVSLIGPHRDDLVLSLGPMPAKGYASHGESWSFALALRLASYELLRSAGSDPVLVLDDVFAELDSGRRDRLAELTAGAEQVLVTAAVAADVPAGLSGARVDVLGGEVRRSG</sequence>
<reference evidence="16 17" key="1">
    <citation type="submission" date="2019-02" db="EMBL/GenBank/DDBJ databases">
        <title>Draft genome sequences of novel Actinobacteria.</title>
        <authorList>
            <person name="Sahin N."/>
            <person name="Ay H."/>
            <person name="Saygin H."/>
        </authorList>
    </citation>
    <scope>NUCLEOTIDE SEQUENCE [LARGE SCALE GENOMIC DNA]</scope>
    <source>
        <strain evidence="16 17">8K307</strain>
    </source>
</reference>
<dbReference type="CDD" id="cd03242">
    <property type="entry name" value="ABC_RecF"/>
    <property type="match status" value="1"/>
</dbReference>
<keyword evidence="10 13" id="KW-0234">DNA repair</keyword>
<dbReference type="GO" id="GO:0003697">
    <property type="term" value="F:single-stranded DNA binding"/>
    <property type="evidence" value="ECO:0007669"/>
    <property type="project" value="UniProtKB-UniRule"/>
</dbReference>
<dbReference type="Pfam" id="PF02463">
    <property type="entry name" value="SMC_N"/>
    <property type="match status" value="1"/>
</dbReference>
<keyword evidence="5 13" id="KW-0235">DNA replication</keyword>
<evidence type="ECO:0000256" key="9">
    <source>
        <dbReference type="ARBA" id="ARBA00023125"/>
    </source>
</evidence>
<keyword evidence="17" id="KW-1185">Reference proteome</keyword>
<feature type="binding site" evidence="13">
    <location>
        <begin position="30"/>
        <end position="37"/>
    </location>
    <ligand>
        <name>ATP</name>
        <dbReference type="ChEBI" id="CHEBI:30616"/>
    </ligand>
</feature>
<evidence type="ECO:0000256" key="13">
    <source>
        <dbReference type="HAMAP-Rule" id="MF_00365"/>
    </source>
</evidence>
<dbReference type="InterPro" id="IPR003395">
    <property type="entry name" value="RecF/RecN/SMC_N"/>
</dbReference>
<accession>A0A4R5AHV5</accession>
<comment type="similarity">
    <text evidence="2 13 14">Belongs to the RecF family.</text>
</comment>
<dbReference type="GO" id="GO:0005524">
    <property type="term" value="F:ATP binding"/>
    <property type="evidence" value="ECO:0007669"/>
    <property type="project" value="UniProtKB-UniRule"/>
</dbReference>
<dbReference type="GO" id="GO:0006302">
    <property type="term" value="P:double-strand break repair"/>
    <property type="evidence" value="ECO:0007669"/>
    <property type="project" value="TreeGrafter"/>
</dbReference>
<evidence type="ECO:0000256" key="10">
    <source>
        <dbReference type="ARBA" id="ARBA00023204"/>
    </source>
</evidence>
<name>A0A4R5AHV5_9ACTN</name>
<protein>
    <recommendedName>
        <fullName evidence="3 13">DNA replication and repair protein RecF</fullName>
    </recommendedName>
</protein>
<dbReference type="InterPro" id="IPR027417">
    <property type="entry name" value="P-loop_NTPase"/>
</dbReference>
<evidence type="ECO:0000313" key="17">
    <source>
        <dbReference type="Proteomes" id="UP000295217"/>
    </source>
</evidence>
<gene>
    <name evidence="13 16" type="primary">recF</name>
    <name evidence="16" type="ORF">E1262_02935</name>
</gene>
<dbReference type="GO" id="GO:0000731">
    <property type="term" value="P:DNA synthesis involved in DNA repair"/>
    <property type="evidence" value="ECO:0007669"/>
    <property type="project" value="TreeGrafter"/>
</dbReference>
<dbReference type="OrthoDB" id="9803889at2"/>
<comment type="caution">
    <text evidence="16">The sequence shown here is derived from an EMBL/GenBank/DDBJ whole genome shotgun (WGS) entry which is preliminary data.</text>
</comment>
<evidence type="ECO:0000256" key="12">
    <source>
        <dbReference type="ARBA" id="ARBA00025401"/>
    </source>
</evidence>
<evidence type="ECO:0000259" key="15">
    <source>
        <dbReference type="Pfam" id="PF02463"/>
    </source>
</evidence>